<protein>
    <submittedName>
        <fullName evidence="3">Uncharacterized protein</fullName>
    </submittedName>
</protein>
<dbReference type="PROSITE" id="PS51257">
    <property type="entry name" value="PROKAR_LIPOPROTEIN"/>
    <property type="match status" value="1"/>
</dbReference>
<feature type="signal peptide" evidence="2">
    <location>
        <begin position="1"/>
        <end position="23"/>
    </location>
</feature>
<gene>
    <name evidence="3" type="ORF">GYM46_07105</name>
</gene>
<evidence type="ECO:0000313" key="4">
    <source>
        <dbReference type="Proteomes" id="UP000501325"/>
    </source>
</evidence>
<evidence type="ECO:0000313" key="3">
    <source>
        <dbReference type="EMBL" id="QIH72738.1"/>
    </source>
</evidence>
<dbReference type="EMBL" id="CP048751">
    <property type="protein sequence ID" value="QIH72738.1"/>
    <property type="molecule type" value="Genomic_DNA"/>
</dbReference>
<dbReference type="AlphaFoldDB" id="A0AB37E6N1"/>
<feature type="compositionally biased region" description="Pro residues" evidence="1">
    <location>
        <begin position="51"/>
        <end position="68"/>
    </location>
</feature>
<name>A0AB37E6N1_9CAUL</name>
<sequence>MRRPLFISSASAAVLAFALTVAACQPGSDAPNASSSDASSSGTVSSAVPSPAAPGPAPAGNPAAPTPAPSEDAQARIPEGPDMRPERIPASEIPCREQIGEAASARLVERCIQVSPATHPPCNAANPCDLIQGEIDRSCKLWARDGDPPAACRS</sequence>
<proteinExistence type="predicted"/>
<keyword evidence="2" id="KW-0732">Signal</keyword>
<reference evidence="3 4" key="1">
    <citation type="submission" date="2020-01" db="EMBL/GenBank/DDBJ databases">
        <authorList>
            <person name="Wang S."/>
        </authorList>
    </citation>
    <scope>NUCLEOTIDE SEQUENCE [LARGE SCALE GENOMIC DNA]</scope>
    <source>
        <strain evidence="3 4">D151-2-6</strain>
    </source>
</reference>
<feature type="compositionally biased region" description="Basic and acidic residues" evidence="1">
    <location>
        <begin position="79"/>
        <end position="94"/>
    </location>
</feature>
<accession>A0AB37E6N1</accession>
<feature type="region of interest" description="Disordered" evidence="1">
    <location>
        <begin position="26"/>
        <end position="94"/>
    </location>
</feature>
<dbReference type="Proteomes" id="UP000501325">
    <property type="component" value="Chromosome"/>
</dbReference>
<dbReference type="KEGG" id="bmed:GYM46_07105"/>
<dbReference type="RefSeq" id="WP_050771582.1">
    <property type="nucleotide sequence ID" value="NZ_CP048751.1"/>
</dbReference>
<evidence type="ECO:0000256" key="1">
    <source>
        <dbReference type="SAM" id="MobiDB-lite"/>
    </source>
</evidence>
<organism evidence="3 4">
    <name type="scientific">Brevundimonas mediterranea</name>
    <dbReference type="NCBI Taxonomy" id="74329"/>
    <lineage>
        <taxon>Bacteria</taxon>
        <taxon>Pseudomonadati</taxon>
        <taxon>Pseudomonadota</taxon>
        <taxon>Alphaproteobacteria</taxon>
        <taxon>Caulobacterales</taxon>
        <taxon>Caulobacteraceae</taxon>
        <taxon>Brevundimonas</taxon>
    </lineage>
</organism>
<evidence type="ECO:0000256" key="2">
    <source>
        <dbReference type="SAM" id="SignalP"/>
    </source>
</evidence>
<feature type="chain" id="PRO_5044344649" evidence="2">
    <location>
        <begin position="24"/>
        <end position="154"/>
    </location>
</feature>
<feature type="compositionally biased region" description="Low complexity" evidence="1">
    <location>
        <begin position="26"/>
        <end position="50"/>
    </location>
</feature>